<name>A0ACB0KZ53_TRIPR</name>
<evidence type="ECO:0000313" key="1">
    <source>
        <dbReference type="EMBL" id="CAJ2661233.1"/>
    </source>
</evidence>
<dbReference type="Proteomes" id="UP001177021">
    <property type="component" value="Unassembled WGS sequence"/>
</dbReference>
<organism evidence="1 2">
    <name type="scientific">Trifolium pratense</name>
    <name type="common">Red clover</name>
    <dbReference type="NCBI Taxonomy" id="57577"/>
    <lineage>
        <taxon>Eukaryota</taxon>
        <taxon>Viridiplantae</taxon>
        <taxon>Streptophyta</taxon>
        <taxon>Embryophyta</taxon>
        <taxon>Tracheophyta</taxon>
        <taxon>Spermatophyta</taxon>
        <taxon>Magnoliopsida</taxon>
        <taxon>eudicotyledons</taxon>
        <taxon>Gunneridae</taxon>
        <taxon>Pentapetalae</taxon>
        <taxon>rosids</taxon>
        <taxon>fabids</taxon>
        <taxon>Fabales</taxon>
        <taxon>Fabaceae</taxon>
        <taxon>Papilionoideae</taxon>
        <taxon>50 kb inversion clade</taxon>
        <taxon>NPAAA clade</taxon>
        <taxon>Hologalegina</taxon>
        <taxon>IRL clade</taxon>
        <taxon>Trifolieae</taxon>
        <taxon>Trifolium</taxon>
    </lineage>
</organism>
<reference evidence="1" key="1">
    <citation type="submission" date="2023-10" db="EMBL/GenBank/DDBJ databases">
        <authorList>
            <person name="Rodriguez Cubillos JULIANA M."/>
            <person name="De Vega J."/>
        </authorList>
    </citation>
    <scope>NUCLEOTIDE SEQUENCE</scope>
</reference>
<keyword evidence="2" id="KW-1185">Reference proteome</keyword>
<accession>A0ACB0KZ53</accession>
<sequence length="320" mass="36365">MKGKKVKSEQSQSSNSKMPLNINHAKNDLICGSRVQKHEFCTPSMTFSCIICQKQFASKKALGGHKKAHKADQQKNNKVVSMKEKKLVRSEQYHPSSSKMPIYIDLTKNDYIRGPVGQKYDFLTPLETLSFNSCNRQFSSSSTLRGHQKSHKREREIHDQENNNYKKVVTMKGKEVVKSEQHQPSNSVMLIPFINLTNNDLICGWKVQEHGIFTPSKTFSCKICNRTFSSARALGGHKKVHKRKLTLAKHSHEMENFSSIHGFKIEDNLIKLEDSVGESSINIDMKSNSTLHKSTVVATCGDYHHTIKEEAFELDLSLKL</sequence>
<protein>
    <submittedName>
        <fullName evidence="1">Uncharacterized protein</fullName>
    </submittedName>
</protein>
<proteinExistence type="predicted"/>
<evidence type="ECO:0000313" key="2">
    <source>
        <dbReference type="Proteomes" id="UP001177021"/>
    </source>
</evidence>
<comment type="caution">
    <text evidence="1">The sequence shown here is derived from an EMBL/GenBank/DDBJ whole genome shotgun (WGS) entry which is preliminary data.</text>
</comment>
<gene>
    <name evidence="1" type="ORF">MILVUS5_LOCUS26990</name>
</gene>
<dbReference type="EMBL" id="CASHSV030000311">
    <property type="protein sequence ID" value="CAJ2661233.1"/>
    <property type="molecule type" value="Genomic_DNA"/>
</dbReference>